<dbReference type="Proteomes" id="UP000011586">
    <property type="component" value="Unassembled WGS sequence"/>
</dbReference>
<evidence type="ECO:0000313" key="1">
    <source>
        <dbReference type="EMBL" id="ELZ45516.1"/>
    </source>
</evidence>
<feature type="non-terminal residue" evidence="1">
    <location>
        <position position="1"/>
    </location>
</feature>
<organism evidence="1 2">
    <name type="scientific">Halorubrum californiense DSM 19288</name>
    <dbReference type="NCBI Taxonomy" id="1227465"/>
    <lineage>
        <taxon>Archaea</taxon>
        <taxon>Methanobacteriati</taxon>
        <taxon>Methanobacteriota</taxon>
        <taxon>Stenosarchaea group</taxon>
        <taxon>Halobacteria</taxon>
        <taxon>Halobacteriales</taxon>
        <taxon>Haloferacaceae</taxon>
        <taxon>Halorubrum</taxon>
    </lineage>
</organism>
<protein>
    <submittedName>
        <fullName evidence="1">Uncharacterized protein</fullName>
    </submittedName>
</protein>
<accession>M0ECK3</accession>
<proteinExistence type="predicted"/>
<dbReference type="InterPro" id="IPR058483">
    <property type="entry name" value="DUF8170"/>
</dbReference>
<dbReference type="Pfam" id="PF26508">
    <property type="entry name" value="DUF8170"/>
    <property type="match status" value="1"/>
</dbReference>
<reference evidence="1 2" key="1">
    <citation type="journal article" date="2014" name="PLoS Genet.">
        <title>Phylogenetically driven sequencing of extremely halophilic archaea reveals strategies for static and dynamic osmo-response.</title>
        <authorList>
            <person name="Becker E.A."/>
            <person name="Seitzer P.M."/>
            <person name="Tritt A."/>
            <person name="Larsen D."/>
            <person name="Krusor M."/>
            <person name="Yao A.I."/>
            <person name="Wu D."/>
            <person name="Madern D."/>
            <person name="Eisen J.A."/>
            <person name="Darling A.E."/>
            <person name="Facciotti M.T."/>
        </authorList>
    </citation>
    <scope>NUCLEOTIDE SEQUENCE [LARGE SCALE GENOMIC DNA]</scope>
    <source>
        <strain evidence="1 2">DSM 19288</strain>
    </source>
</reference>
<keyword evidence="2" id="KW-1185">Reference proteome</keyword>
<comment type="caution">
    <text evidence="1">The sequence shown here is derived from an EMBL/GenBank/DDBJ whole genome shotgun (WGS) entry which is preliminary data.</text>
</comment>
<name>M0ECK3_9EURY</name>
<dbReference type="AlphaFoldDB" id="M0ECK3"/>
<gene>
    <name evidence="1" type="ORF">C463_06337</name>
</gene>
<sequence length="105" mass="11823">WLTAQNLNTEADVIAAAATIYFNDDLDEAVTEEELDSLVTAAHKNEIDLATADIIAQLEDRDDTEDAPVTYSWVHLNEFRLFELHNRCFAWSNSGDLRDIIGEVP</sequence>
<evidence type="ECO:0000313" key="2">
    <source>
        <dbReference type="Proteomes" id="UP000011586"/>
    </source>
</evidence>
<dbReference type="EMBL" id="AOJK01000030">
    <property type="protein sequence ID" value="ELZ45516.1"/>
    <property type="molecule type" value="Genomic_DNA"/>
</dbReference>